<dbReference type="EMBL" id="BARS01055841">
    <property type="protein sequence ID" value="GAG49439.1"/>
    <property type="molecule type" value="Genomic_DNA"/>
</dbReference>
<dbReference type="InterPro" id="IPR009875">
    <property type="entry name" value="PilZ_domain"/>
</dbReference>
<gene>
    <name evidence="2" type="ORF">S01H1_82383</name>
</gene>
<sequence>MTTSGKQRLFELINDMSDEEQQNLIKELGGRRSRDKRRYKRKPYSMPVDYVAQDHSSKGLTKDISIGGMLLEASEIGGSFSIGEEIVLTIKYPNQEKHIKIRGKVVRIEPQRIGVEFEKIFGT</sequence>
<dbReference type="Gene3D" id="2.40.10.220">
    <property type="entry name" value="predicted glycosyltransferase like domains"/>
    <property type="match status" value="1"/>
</dbReference>
<reference evidence="2" key="1">
    <citation type="journal article" date="2014" name="Front. Microbiol.">
        <title>High frequency of phylogenetically diverse reductive dehalogenase-homologous genes in deep subseafloor sedimentary metagenomes.</title>
        <authorList>
            <person name="Kawai M."/>
            <person name="Futagami T."/>
            <person name="Toyoda A."/>
            <person name="Takaki Y."/>
            <person name="Nishi S."/>
            <person name="Hori S."/>
            <person name="Arai W."/>
            <person name="Tsubouchi T."/>
            <person name="Morono Y."/>
            <person name="Uchiyama I."/>
            <person name="Ito T."/>
            <person name="Fujiyama A."/>
            <person name="Inagaki F."/>
            <person name="Takami H."/>
        </authorList>
    </citation>
    <scope>NUCLEOTIDE SEQUENCE</scope>
    <source>
        <strain evidence="2">Expedition CK06-06</strain>
    </source>
</reference>
<name>X0Y0U5_9ZZZZ</name>
<evidence type="ECO:0000313" key="2">
    <source>
        <dbReference type="EMBL" id="GAG49439.1"/>
    </source>
</evidence>
<evidence type="ECO:0000259" key="1">
    <source>
        <dbReference type="Pfam" id="PF07238"/>
    </source>
</evidence>
<feature type="domain" description="PilZ" evidence="1">
    <location>
        <begin position="35"/>
        <end position="119"/>
    </location>
</feature>
<dbReference type="AlphaFoldDB" id="X0Y0U5"/>
<accession>X0Y0U5</accession>
<dbReference type="SUPFAM" id="SSF141371">
    <property type="entry name" value="PilZ domain-like"/>
    <property type="match status" value="1"/>
</dbReference>
<proteinExistence type="predicted"/>
<dbReference type="Pfam" id="PF07238">
    <property type="entry name" value="PilZ"/>
    <property type="match status" value="1"/>
</dbReference>
<organism evidence="2">
    <name type="scientific">marine sediment metagenome</name>
    <dbReference type="NCBI Taxonomy" id="412755"/>
    <lineage>
        <taxon>unclassified sequences</taxon>
        <taxon>metagenomes</taxon>
        <taxon>ecological metagenomes</taxon>
    </lineage>
</organism>
<protein>
    <recommendedName>
        <fullName evidence="1">PilZ domain-containing protein</fullName>
    </recommendedName>
</protein>
<dbReference type="GO" id="GO:0035438">
    <property type="term" value="F:cyclic-di-GMP binding"/>
    <property type="evidence" value="ECO:0007669"/>
    <property type="project" value="InterPro"/>
</dbReference>
<comment type="caution">
    <text evidence="2">The sequence shown here is derived from an EMBL/GenBank/DDBJ whole genome shotgun (WGS) entry which is preliminary data.</text>
</comment>